<accession>A0AA88HM28</accession>
<gene>
    <name evidence="3" type="ORF">QYM36_010857</name>
</gene>
<comment type="caution">
    <text evidence="3">The sequence shown here is derived from an EMBL/GenBank/DDBJ whole genome shotgun (WGS) entry which is preliminary data.</text>
</comment>
<evidence type="ECO:0000256" key="1">
    <source>
        <dbReference type="SAM" id="MobiDB-lite"/>
    </source>
</evidence>
<dbReference type="Proteomes" id="UP001187531">
    <property type="component" value="Unassembled WGS sequence"/>
</dbReference>
<dbReference type="EMBL" id="JAVRJZ010000015">
    <property type="protein sequence ID" value="KAK2711965.1"/>
    <property type="molecule type" value="Genomic_DNA"/>
</dbReference>
<reference evidence="3" key="1">
    <citation type="submission" date="2023-07" db="EMBL/GenBank/DDBJ databases">
        <title>Chromosome-level genome assembly of Artemia franciscana.</title>
        <authorList>
            <person name="Jo E."/>
        </authorList>
    </citation>
    <scope>NUCLEOTIDE SEQUENCE</scope>
    <source>
        <tissue evidence="3">Whole body</tissue>
    </source>
</reference>
<dbReference type="InterPro" id="IPR036508">
    <property type="entry name" value="Chitin-bd_dom_sf"/>
</dbReference>
<dbReference type="PROSITE" id="PS50940">
    <property type="entry name" value="CHIT_BIND_II"/>
    <property type="match status" value="1"/>
</dbReference>
<proteinExistence type="predicted"/>
<dbReference type="SUPFAM" id="SSF57625">
    <property type="entry name" value="Invertebrate chitin-binding proteins"/>
    <property type="match status" value="1"/>
</dbReference>
<evidence type="ECO:0000313" key="3">
    <source>
        <dbReference type="EMBL" id="KAK2711965.1"/>
    </source>
</evidence>
<dbReference type="AlphaFoldDB" id="A0AA88HM28"/>
<dbReference type="InterPro" id="IPR002557">
    <property type="entry name" value="Chitin-bd_dom"/>
</dbReference>
<evidence type="ECO:0000313" key="4">
    <source>
        <dbReference type="Proteomes" id="UP001187531"/>
    </source>
</evidence>
<feature type="domain" description="Chitin-binding type-2" evidence="2">
    <location>
        <begin position="101"/>
        <end position="157"/>
    </location>
</feature>
<dbReference type="Gene3D" id="2.170.140.10">
    <property type="entry name" value="Chitin binding domain"/>
    <property type="match status" value="1"/>
</dbReference>
<name>A0AA88HM28_ARTSF</name>
<dbReference type="GO" id="GO:0005576">
    <property type="term" value="C:extracellular region"/>
    <property type="evidence" value="ECO:0007669"/>
    <property type="project" value="InterPro"/>
</dbReference>
<dbReference type="GO" id="GO:0008061">
    <property type="term" value="F:chitin binding"/>
    <property type="evidence" value="ECO:0007669"/>
    <property type="project" value="InterPro"/>
</dbReference>
<dbReference type="SMART" id="SM00494">
    <property type="entry name" value="ChtBD2"/>
    <property type="match status" value="1"/>
</dbReference>
<feature type="compositionally biased region" description="Polar residues" evidence="1">
    <location>
        <begin position="183"/>
        <end position="208"/>
    </location>
</feature>
<dbReference type="Pfam" id="PF01607">
    <property type="entry name" value="CBM_14"/>
    <property type="match status" value="1"/>
</dbReference>
<feature type="region of interest" description="Disordered" evidence="1">
    <location>
        <begin position="181"/>
        <end position="210"/>
    </location>
</feature>
<sequence length="234" mass="26800">MVDHYCLYIRHIFSVIFLLCDVQGRTLEKRSLTSNAEYKDDEQHHPNPIEKAPELIGSYKPDIGEGPIFDDEVMIVKDDRIFRTERSDSLTGVKRVPHVDPNVCLKADTHFAHPTRCDMYVQCLHGRPVARNCGPGTFWDATGKGNCGYWHTSYCALHLRLAQPTQFCHCNDFPRIPGRETHMNPSIPVTVNPPTSTQSVTIEKNPSDFTPEKEQFPDYQVYAEKEADNEFEIF</sequence>
<evidence type="ECO:0000259" key="2">
    <source>
        <dbReference type="PROSITE" id="PS50940"/>
    </source>
</evidence>
<protein>
    <recommendedName>
        <fullName evidence="2">Chitin-binding type-2 domain-containing protein</fullName>
    </recommendedName>
</protein>
<organism evidence="3 4">
    <name type="scientific">Artemia franciscana</name>
    <name type="common">Brine shrimp</name>
    <name type="synonym">Artemia sanfranciscana</name>
    <dbReference type="NCBI Taxonomy" id="6661"/>
    <lineage>
        <taxon>Eukaryota</taxon>
        <taxon>Metazoa</taxon>
        <taxon>Ecdysozoa</taxon>
        <taxon>Arthropoda</taxon>
        <taxon>Crustacea</taxon>
        <taxon>Branchiopoda</taxon>
        <taxon>Anostraca</taxon>
        <taxon>Artemiidae</taxon>
        <taxon>Artemia</taxon>
    </lineage>
</organism>
<keyword evidence="4" id="KW-1185">Reference proteome</keyword>